<evidence type="ECO:0000313" key="2">
    <source>
        <dbReference type="EMBL" id="KCZ92802.1"/>
    </source>
</evidence>
<name>A0A059FQA9_9PROT</name>
<reference evidence="2 3" key="1">
    <citation type="journal article" date="2014" name="Antonie Van Leeuwenhoek">
        <title>Hyphomonas beringensis sp. nov. and Hyphomonas chukchiensis sp. nov., isolated from surface seawater of the Bering Sea and Chukchi Sea.</title>
        <authorList>
            <person name="Li C."/>
            <person name="Lai Q."/>
            <person name="Li G."/>
            <person name="Dong C."/>
            <person name="Wang J."/>
            <person name="Liao Y."/>
            <person name="Shao Z."/>
        </authorList>
    </citation>
    <scope>NUCLEOTIDE SEQUENCE [LARGE SCALE GENOMIC DNA]</scope>
    <source>
        <strain evidence="2 3">MHS-2</strain>
    </source>
</reference>
<comment type="caution">
    <text evidence="2">The sequence shown here is derived from an EMBL/GenBank/DDBJ whole genome shotgun (WGS) entry which is preliminary data.</text>
</comment>
<evidence type="ECO:0000256" key="1">
    <source>
        <dbReference type="SAM" id="SignalP"/>
    </source>
</evidence>
<evidence type="ECO:0000313" key="3">
    <source>
        <dbReference type="Proteomes" id="UP000025171"/>
    </source>
</evidence>
<sequence>MMTRTLIACGVLLMAGATATAEEPPESCRPKAGEALALAAEADQARMQCDIDRASQLVERSERLAPATTKPVMRIVDTASPSGAAYIYDVIGTGPSYWLSAHTVPGEESERSRVPICSLGTNLPEDISSRVTSALTTAASESIPDYGPREDVSINPDGSRRHVLLLDTHDIITTIETTQGTRHFSRHAKASDAIAGINQMIIGVANVSDGWVCNTN</sequence>
<dbReference type="Proteomes" id="UP000025171">
    <property type="component" value="Unassembled WGS sequence"/>
</dbReference>
<accession>A0A059FQA9</accession>
<dbReference type="EMBL" id="ARYK01000003">
    <property type="protein sequence ID" value="KCZ92802.1"/>
    <property type="molecule type" value="Genomic_DNA"/>
</dbReference>
<dbReference type="STRING" id="1280950.HJO_07602"/>
<evidence type="ECO:0008006" key="4">
    <source>
        <dbReference type="Google" id="ProtNLM"/>
    </source>
</evidence>
<feature type="chain" id="PRO_5001578268" description="Lipoprotein" evidence="1">
    <location>
        <begin position="22"/>
        <end position="216"/>
    </location>
</feature>
<keyword evidence="1" id="KW-0732">Signal</keyword>
<protein>
    <recommendedName>
        <fullName evidence="4">Lipoprotein</fullName>
    </recommendedName>
</protein>
<gene>
    <name evidence="2" type="ORF">HJO_07602</name>
</gene>
<keyword evidence="3" id="KW-1185">Reference proteome</keyword>
<dbReference type="AlphaFoldDB" id="A0A059FQA9"/>
<dbReference type="PATRIC" id="fig|1280950.3.peg.1524"/>
<feature type="signal peptide" evidence="1">
    <location>
        <begin position="1"/>
        <end position="21"/>
    </location>
</feature>
<organism evidence="2 3">
    <name type="scientific">Hyphomonas johnsonii MHS-2</name>
    <dbReference type="NCBI Taxonomy" id="1280950"/>
    <lineage>
        <taxon>Bacteria</taxon>
        <taxon>Pseudomonadati</taxon>
        <taxon>Pseudomonadota</taxon>
        <taxon>Alphaproteobacteria</taxon>
        <taxon>Hyphomonadales</taxon>
        <taxon>Hyphomonadaceae</taxon>
        <taxon>Hyphomonas</taxon>
    </lineage>
</organism>
<proteinExistence type="predicted"/>